<proteinExistence type="predicted"/>
<gene>
    <name evidence="1" type="ORF">BN2614_LOCUS1</name>
</gene>
<reference evidence="1 2" key="1">
    <citation type="submission" date="2018-10" db="EMBL/GenBank/DDBJ databases">
        <authorList>
            <person name="Ekblom R."/>
            <person name="Jareborg N."/>
        </authorList>
    </citation>
    <scope>NUCLEOTIDE SEQUENCE [LARGE SCALE GENOMIC DNA]</scope>
    <source>
        <tissue evidence="1">Muscle</tissue>
    </source>
</reference>
<dbReference type="Proteomes" id="UP000269945">
    <property type="component" value="Unassembled WGS sequence"/>
</dbReference>
<evidence type="ECO:0000313" key="1">
    <source>
        <dbReference type="EMBL" id="VCW96475.1"/>
    </source>
</evidence>
<evidence type="ECO:0000313" key="2">
    <source>
        <dbReference type="Proteomes" id="UP000269945"/>
    </source>
</evidence>
<protein>
    <submittedName>
        <fullName evidence="1">Uncharacterized protein</fullName>
    </submittedName>
</protein>
<dbReference type="AlphaFoldDB" id="A0A9X9LU81"/>
<keyword evidence="2" id="KW-1185">Reference proteome</keyword>
<dbReference type="EMBL" id="CYRY02018092">
    <property type="protein sequence ID" value="VCW96475.1"/>
    <property type="molecule type" value="Genomic_DNA"/>
</dbReference>
<comment type="caution">
    <text evidence="1">The sequence shown here is derived from an EMBL/GenBank/DDBJ whole genome shotgun (WGS) entry which is preliminary data.</text>
</comment>
<sequence>MKRIKPPADTDGSQRLIESCDIMEPRPVFCKAYLKDHPVFISQMVWLDEGKQP</sequence>
<name>A0A9X9LU81_GULGU</name>
<organism evidence="1 2">
    <name type="scientific">Gulo gulo</name>
    <name type="common">Wolverine</name>
    <name type="synonym">Gluton</name>
    <dbReference type="NCBI Taxonomy" id="48420"/>
    <lineage>
        <taxon>Eukaryota</taxon>
        <taxon>Metazoa</taxon>
        <taxon>Chordata</taxon>
        <taxon>Craniata</taxon>
        <taxon>Vertebrata</taxon>
        <taxon>Euteleostomi</taxon>
        <taxon>Mammalia</taxon>
        <taxon>Eutheria</taxon>
        <taxon>Laurasiatheria</taxon>
        <taxon>Carnivora</taxon>
        <taxon>Caniformia</taxon>
        <taxon>Musteloidea</taxon>
        <taxon>Mustelidae</taxon>
        <taxon>Guloninae</taxon>
        <taxon>Gulo</taxon>
    </lineage>
</organism>
<accession>A0A9X9LU81</accession>